<sequence length="352" mass="41357">MPTELTLALQPKTRLDLIDVTALIREKWPDFLHHYRQALYYSYHTTAGYLEQRLCERLDYRRDALEAFFRTFQRLFPPEAGYCHDRLELRQELSEEERRREPRNADAHLTYIGAGLLPAACYRNTPDCPVYFVELDGIYDGRVRTRQTTVVGFNRTERLATCRLRVPMPAHRIASVNLRDRRLGLFETLEDWLQTFDLRHGRLDLLLPAEEQHAALTVNEYETLLMRYDLAEVLRNPLRFMAETGRHALQNPRAVPGKALNYAKYDLVRLANELIDRLGLNESLVERVLNKFLALPAARFLRMKRGVHLLVAPDVSGQPTIRQGRYQSPILIQWERSPRNVREIEVRLYRFT</sequence>
<dbReference type="EMBL" id="FRAU01000001">
    <property type="protein sequence ID" value="SHK10439.1"/>
    <property type="molecule type" value="Genomic_DNA"/>
</dbReference>
<gene>
    <name evidence="1" type="ORF">SAMN04488087_0288</name>
</gene>
<name>A0A1M6PR26_9BACT</name>
<organism evidence="1 2">
    <name type="scientific">Rhodothermus profundi</name>
    <dbReference type="NCBI Taxonomy" id="633813"/>
    <lineage>
        <taxon>Bacteria</taxon>
        <taxon>Pseudomonadati</taxon>
        <taxon>Rhodothermota</taxon>
        <taxon>Rhodothermia</taxon>
        <taxon>Rhodothermales</taxon>
        <taxon>Rhodothermaceae</taxon>
        <taxon>Rhodothermus</taxon>
    </lineage>
</organism>
<dbReference type="OrthoDB" id="1491802at2"/>
<dbReference type="Proteomes" id="UP000185812">
    <property type="component" value="Unassembled WGS sequence"/>
</dbReference>
<proteinExistence type="predicted"/>
<accession>A0A1M6PR26</accession>
<evidence type="ECO:0000313" key="2">
    <source>
        <dbReference type="Proteomes" id="UP000185812"/>
    </source>
</evidence>
<dbReference type="AlphaFoldDB" id="A0A1M6PR26"/>
<protein>
    <submittedName>
        <fullName evidence="1">Uncharacterized protein</fullName>
    </submittedName>
</protein>
<keyword evidence="2" id="KW-1185">Reference proteome</keyword>
<reference evidence="2" key="1">
    <citation type="submission" date="2016-11" db="EMBL/GenBank/DDBJ databases">
        <authorList>
            <person name="Varghese N."/>
            <person name="Submissions S."/>
        </authorList>
    </citation>
    <scope>NUCLEOTIDE SEQUENCE [LARGE SCALE GENOMIC DNA]</scope>
    <source>
        <strain evidence="2">DSM 22212</strain>
    </source>
</reference>
<dbReference type="RefSeq" id="WP_072714145.1">
    <property type="nucleotide sequence ID" value="NZ_FRAU01000001.1"/>
</dbReference>
<evidence type="ECO:0000313" key="1">
    <source>
        <dbReference type="EMBL" id="SHK10439.1"/>
    </source>
</evidence>